<comment type="similarity">
    <text evidence="1">Belongs to the CpsD/CapB family.</text>
</comment>
<dbReference type="PANTHER" id="PTHR32309">
    <property type="entry name" value="TYROSINE-PROTEIN KINASE"/>
    <property type="match status" value="1"/>
</dbReference>
<dbReference type="Proteomes" id="UP000568050">
    <property type="component" value="Unassembled WGS sequence"/>
</dbReference>
<dbReference type="EMBL" id="JACHWP010000006">
    <property type="protein sequence ID" value="MBB3023496.1"/>
    <property type="molecule type" value="Genomic_DNA"/>
</dbReference>
<evidence type="ECO:0000256" key="5">
    <source>
        <dbReference type="ARBA" id="ARBA00022777"/>
    </source>
</evidence>
<feature type="region of interest" description="Disordered" evidence="9">
    <location>
        <begin position="521"/>
        <end position="590"/>
    </location>
</feature>
<comment type="catalytic activity">
    <reaction evidence="8">
        <text>L-tyrosyl-[protein] + ATP = O-phospho-L-tyrosyl-[protein] + ADP + H(+)</text>
        <dbReference type="Rhea" id="RHEA:10596"/>
        <dbReference type="Rhea" id="RHEA-COMP:10136"/>
        <dbReference type="Rhea" id="RHEA-COMP:20101"/>
        <dbReference type="ChEBI" id="CHEBI:15378"/>
        <dbReference type="ChEBI" id="CHEBI:30616"/>
        <dbReference type="ChEBI" id="CHEBI:46858"/>
        <dbReference type="ChEBI" id="CHEBI:61978"/>
        <dbReference type="ChEBI" id="CHEBI:456216"/>
        <dbReference type="EC" id="2.7.10.2"/>
    </reaction>
</comment>
<dbReference type="FunFam" id="3.40.50.300:FF:000527">
    <property type="entry name" value="Tyrosine-protein kinase etk"/>
    <property type="match status" value="1"/>
</dbReference>
<dbReference type="AlphaFoldDB" id="A0A839R2V5"/>
<dbReference type="InterPro" id="IPR005702">
    <property type="entry name" value="Wzc-like_C"/>
</dbReference>
<dbReference type="Gene3D" id="3.40.50.300">
    <property type="entry name" value="P-loop containing nucleotide triphosphate hydrolases"/>
    <property type="match status" value="1"/>
</dbReference>
<dbReference type="Pfam" id="PF10609">
    <property type="entry name" value="ParA"/>
    <property type="match status" value="1"/>
</dbReference>
<name>A0A839R2V5_9MICO</name>
<dbReference type="GO" id="GO:0004715">
    <property type="term" value="F:non-membrane spanning protein tyrosine kinase activity"/>
    <property type="evidence" value="ECO:0007669"/>
    <property type="project" value="UniProtKB-EC"/>
</dbReference>
<keyword evidence="6" id="KW-0067">ATP-binding</keyword>
<evidence type="ECO:0000256" key="2">
    <source>
        <dbReference type="ARBA" id="ARBA00011903"/>
    </source>
</evidence>
<feature type="compositionally biased region" description="Basic and acidic residues" evidence="9">
    <location>
        <begin position="496"/>
        <end position="507"/>
    </location>
</feature>
<dbReference type="GO" id="GO:0005524">
    <property type="term" value="F:ATP binding"/>
    <property type="evidence" value="ECO:0007669"/>
    <property type="project" value="UniProtKB-KW"/>
</dbReference>
<evidence type="ECO:0000313" key="11">
    <source>
        <dbReference type="Proteomes" id="UP000568050"/>
    </source>
</evidence>
<evidence type="ECO:0000256" key="8">
    <source>
        <dbReference type="ARBA" id="ARBA00051245"/>
    </source>
</evidence>
<dbReference type="InterPro" id="IPR033756">
    <property type="entry name" value="YlxH/NBP35"/>
</dbReference>
<accession>A0A839R2V5</accession>
<dbReference type="GO" id="GO:0042802">
    <property type="term" value="F:identical protein binding"/>
    <property type="evidence" value="ECO:0007669"/>
    <property type="project" value="UniProtKB-ARBA"/>
</dbReference>
<dbReference type="GO" id="GO:0005886">
    <property type="term" value="C:plasma membrane"/>
    <property type="evidence" value="ECO:0007669"/>
    <property type="project" value="UniProtKB-ARBA"/>
</dbReference>
<keyword evidence="7" id="KW-0829">Tyrosine-protein kinase</keyword>
<feature type="compositionally biased region" description="Low complexity" evidence="9">
    <location>
        <begin position="521"/>
        <end position="561"/>
    </location>
</feature>
<dbReference type="InterPro" id="IPR027417">
    <property type="entry name" value="P-loop_NTPase"/>
</dbReference>
<dbReference type="InterPro" id="IPR050445">
    <property type="entry name" value="Bact_polysacc_biosynth/exp"/>
</dbReference>
<keyword evidence="5" id="KW-0418">Kinase</keyword>
<comment type="caution">
    <text evidence="10">The sequence shown here is derived from an EMBL/GenBank/DDBJ whole genome shotgun (WGS) entry which is preliminary data.</text>
</comment>
<dbReference type="SUPFAM" id="SSF52540">
    <property type="entry name" value="P-loop containing nucleoside triphosphate hydrolases"/>
    <property type="match status" value="1"/>
</dbReference>
<dbReference type="PANTHER" id="PTHR32309:SF13">
    <property type="entry name" value="FERRIC ENTEROBACTIN TRANSPORT PROTEIN FEPE"/>
    <property type="match status" value="1"/>
</dbReference>
<feature type="region of interest" description="Disordered" evidence="9">
    <location>
        <begin position="477"/>
        <end position="508"/>
    </location>
</feature>
<sequence length="590" mass="61608">MTIEDFFRLLLRNALLISLLTLLGLAGGYAFSYTKPTVYEATALGYVTARVETDANGQEIPMGGSVPAAGGDAEKYGTAQTYLPLFNTPTVGQAVIDDLGLQGTSAHAIASNLTASIDPNVPIITVKARASSPQRAQEIANSSITAVNREGAFLLTGDRDSKDAPMTLISYEAADVPSAPVAPNRMKFAAAGAAAGLVLALALSWLRNRNDSRVRTVDDIKSKTPVTALGVLPDSRDLTRSKSGELPEPKEFHSKEALRKLRTNLRFANVDNPPRSIVVSSSAPGEGKSTVAANLARVIARSGEKVILIDADLRRPTVAKAFQVDGAVGLSQLIAGSVDLEDALQPSGVRGLSILPAGQIPPNPSELLGSNRMADIVSRLSADHFVVIDAPPILAVTDAVLLSRHTDGALIVAVPGRTRVEGLSRSIESVRAVGGTVLGAVMNRASGNLITRLAYGDAEYGYSAYGYAATTYTYTEDRKGNKVRRRKRKLEEDLEAPEHGIGEDAEIRPAGVPASAAIAAAPAAAAKPAPAAASPAPAAERPAPAAERPAPSAPAATAVRPTDADEPATGPVRRSRLGRRARSLGTDEQN</sequence>
<organism evidence="10 11">
    <name type="scientific">Helcobacillus massiliensis</name>
    <dbReference type="NCBI Taxonomy" id="521392"/>
    <lineage>
        <taxon>Bacteria</taxon>
        <taxon>Bacillati</taxon>
        <taxon>Actinomycetota</taxon>
        <taxon>Actinomycetes</taxon>
        <taxon>Micrococcales</taxon>
        <taxon>Dermabacteraceae</taxon>
        <taxon>Helcobacillus</taxon>
    </lineage>
</organism>
<evidence type="ECO:0000256" key="7">
    <source>
        <dbReference type="ARBA" id="ARBA00023137"/>
    </source>
</evidence>
<keyword evidence="4" id="KW-0547">Nucleotide-binding</keyword>
<keyword evidence="11" id="KW-1185">Reference proteome</keyword>
<evidence type="ECO:0000256" key="6">
    <source>
        <dbReference type="ARBA" id="ARBA00022840"/>
    </source>
</evidence>
<evidence type="ECO:0000256" key="1">
    <source>
        <dbReference type="ARBA" id="ARBA00007316"/>
    </source>
</evidence>
<reference evidence="10 11" key="1">
    <citation type="submission" date="2020-08" db="EMBL/GenBank/DDBJ databases">
        <title>Sequencing the genomes of 1000 actinobacteria strains.</title>
        <authorList>
            <person name="Klenk H.-P."/>
        </authorList>
    </citation>
    <scope>NUCLEOTIDE SEQUENCE [LARGE SCALE GENOMIC DNA]</scope>
    <source>
        <strain evidence="10 11">DSM 23040</strain>
    </source>
</reference>
<proteinExistence type="inferred from homology"/>
<evidence type="ECO:0000313" key="10">
    <source>
        <dbReference type="EMBL" id="MBB3023496.1"/>
    </source>
</evidence>
<evidence type="ECO:0000256" key="4">
    <source>
        <dbReference type="ARBA" id="ARBA00022741"/>
    </source>
</evidence>
<protein>
    <recommendedName>
        <fullName evidence="2">non-specific protein-tyrosine kinase</fullName>
        <ecNumber evidence="2">2.7.10.2</ecNumber>
    </recommendedName>
</protein>
<dbReference type="NCBIfam" id="TIGR01007">
    <property type="entry name" value="eps_fam"/>
    <property type="match status" value="1"/>
</dbReference>
<dbReference type="CDD" id="cd05387">
    <property type="entry name" value="BY-kinase"/>
    <property type="match status" value="1"/>
</dbReference>
<evidence type="ECO:0000256" key="9">
    <source>
        <dbReference type="SAM" id="MobiDB-lite"/>
    </source>
</evidence>
<evidence type="ECO:0000256" key="3">
    <source>
        <dbReference type="ARBA" id="ARBA00022679"/>
    </source>
</evidence>
<keyword evidence="3" id="KW-0808">Transferase</keyword>
<gene>
    <name evidence="10" type="ORF">FHX50_001793</name>
</gene>
<feature type="compositionally biased region" description="Basic residues" evidence="9">
    <location>
        <begin position="573"/>
        <end position="582"/>
    </location>
</feature>
<dbReference type="EC" id="2.7.10.2" evidence="2"/>
<dbReference type="RefSeq" id="WP_259922400.1">
    <property type="nucleotide sequence ID" value="NZ_CBCSFZ010000011.1"/>
</dbReference>